<proteinExistence type="predicted"/>
<dbReference type="EMBL" id="JBJUIK010000003">
    <property type="protein sequence ID" value="KAL3533336.1"/>
    <property type="molecule type" value="Genomic_DNA"/>
</dbReference>
<protein>
    <submittedName>
        <fullName evidence="1">Uncharacterized protein</fullName>
    </submittedName>
</protein>
<name>A0ABD3AQ88_9GENT</name>
<evidence type="ECO:0000313" key="1">
    <source>
        <dbReference type="EMBL" id="KAL3533336.1"/>
    </source>
</evidence>
<evidence type="ECO:0000313" key="2">
    <source>
        <dbReference type="Proteomes" id="UP001630127"/>
    </source>
</evidence>
<organism evidence="1 2">
    <name type="scientific">Cinchona calisaya</name>
    <dbReference type="NCBI Taxonomy" id="153742"/>
    <lineage>
        <taxon>Eukaryota</taxon>
        <taxon>Viridiplantae</taxon>
        <taxon>Streptophyta</taxon>
        <taxon>Embryophyta</taxon>
        <taxon>Tracheophyta</taxon>
        <taxon>Spermatophyta</taxon>
        <taxon>Magnoliopsida</taxon>
        <taxon>eudicotyledons</taxon>
        <taxon>Gunneridae</taxon>
        <taxon>Pentapetalae</taxon>
        <taxon>asterids</taxon>
        <taxon>lamiids</taxon>
        <taxon>Gentianales</taxon>
        <taxon>Rubiaceae</taxon>
        <taxon>Cinchonoideae</taxon>
        <taxon>Cinchoneae</taxon>
        <taxon>Cinchona</taxon>
    </lineage>
</organism>
<gene>
    <name evidence="1" type="ORF">ACH5RR_006857</name>
</gene>
<accession>A0ABD3AQ88</accession>
<comment type="caution">
    <text evidence="1">The sequence shown here is derived from an EMBL/GenBank/DDBJ whole genome shotgun (WGS) entry which is preliminary data.</text>
</comment>
<dbReference type="AlphaFoldDB" id="A0ABD3AQ88"/>
<dbReference type="Proteomes" id="UP001630127">
    <property type="component" value="Unassembled WGS sequence"/>
</dbReference>
<sequence length="114" mass="12963">MPIIEARSIEDIEFILKALGFCLKVRTIRRRYLDLKQSHKVRAERNMLSDSVHGGLHVGEFDSERTCWELPVVEKISPSALSFASKQALAHQKDKVLQSSAEFEENEAGTSRHL</sequence>
<keyword evidence="2" id="KW-1185">Reference proteome</keyword>
<reference evidence="1 2" key="1">
    <citation type="submission" date="2024-11" db="EMBL/GenBank/DDBJ databases">
        <title>A near-complete genome assembly of Cinchona calisaya.</title>
        <authorList>
            <person name="Lian D.C."/>
            <person name="Zhao X.W."/>
            <person name="Wei L."/>
        </authorList>
    </citation>
    <scope>NUCLEOTIDE SEQUENCE [LARGE SCALE GENOMIC DNA]</scope>
    <source>
        <tissue evidence="1">Nenye</tissue>
    </source>
</reference>